<evidence type="ECO:0000313" key="12">
    <source>
        <dbReference type="Proteomes" id="UP000251213"/>
    </source>
</evidence>
<organism evidence="11 12">
    <name type="scientific">Thermoflavimicrobium daqui</name>
    <dbReference type="NCBI Taxonomy" id="2137476"/>
    <lineage>
        <taxon>Bacteria</taxon>
        <taxon>Bacillati</taxon>
        <taxon>Bacillota</taxon>
        <taxon>Bacilli</taxon>
        <taxon>Bacillales</taxon>
        <taxon>Thermoactinomycetaceae</taxon>
        <taxon>Thermoflavimicrobium</taxon>
    </lineage>
</organism>
<evidence type="ECO:0000313" key="11">
    <source>
        <dbReference type="EMBL" id="RAL21093.1"/>
    </source>
</evidence>
<dbReference type="OrthoDB" id="773385at2"/>
<keyword evidence="8" id="KW-0902">Two-component regulatory system</keyword>
<comment type="catalytic activity">
    <reaction evidence="1">
        <text>ATP + protein L-histidine = ADP + protein N-phospho-L-histidine.</text>
        <dbReference type="EC" id="2.7.13.3"/>
    </reaction>
</comment>
<sequence>MSYKQAKWLILIIPTLTIGLWEYVRHAYLLPYISMDLGNWLSPVIVFFITMTFLVKLFSIMEGIQEELKKERAVKAALEERERIARELHDGIAQSLFLLAVKVEQMERANECLKKENGHPFQEIKKTVHQVNEYVRQAIANLRYPANASVLPWMESMQNLTREFQEETGINIMLEWFLPEKILTVKEKIELYSSIREGLINIRKHARAKNVWIISKEEDRGWLIMVRDDGKGFDGDPFSYKNRFGLQIMRRRALEMNWELQLQREKNHTILLIRKRRKVNKEIDVGNSSNME</sequence>
<dbReference type="RefSeq" id="WP_113660341.1">
    <property type="nucleotide sequence ID" value="NZ_KZ845681.1"/>
</dbReference>
<proteinExistence type="predicted"/>
<comment type="caution">
    <text evidence="11">The sequence shown here is derived from an EMBL/GenBank/DDBJ whole genome shotgun (WGS) entry which is preliminary data.</text>
</comment>
<dbReference type="InterPro" id="IPR050482">
    <property type="entry name" value="Sensor_HK_TwoCompSys"/>
</dbReference>
<reference evidence="11 12" key="2">
    <citation type="submission" date="2018-06" db="EMBL/GenBank/DDBJ databases">
        <authorList>
            <person name="Zhirakovskaya E."/>
        </authorList>
    </citation>
    <scope>NUCLEOTIDE SEQUENCE [LARGE SCALE GENOMIC DNA]</scope>
    <source>
        <strain evidence="11 12">FBKL4.011</strain>
    </source>
</reference>
<feature type="transmembrane region" description="Helical" evidence="9">
    <location>
        <begin position="7"/>
        <end position="24"/>
    </location>
</feature>
<gene>
    <name evidence="11" type="ORF">DL897_17155</name>
</gene>
<keyword evidence="3" id="KW-0597">Phosphoprotein</keyword>
<dbReference type="GO" id="GO:0005524">
    <property type="term" value="F:ATP binding"/>
    <property type="evidence" value="ECO:0007669"/>
    <property type="project" value="UniProtKB-KW"/>
</dbReference>
<dbReference type="Proteomes" id="UP000251213">
    <property type="component" value="Unassembled WGS sequence"/>
</dbReference>
<dbReference type="AlphaFoldDB" id="A0A364K0Q9"/>
<evidence type="ECO:0000256" key="1">
    <source>
        <dbReference type="ARBA" id="ARBA00000085"/>
    </source>
</evidence>
<dbReference type="PANTHER" id="PTHR24421:SF10">
    <property type="entry name" value="NITRATE_NITRITE SENSOR PROTEIN NARQ"/>
    <property type="match status" value="1"/>
</dbReference>
<keyword evidence="6 11" id="KW-0418">Kinase</keyword>
<name>A0A364K0Q9_9BACL</name>
<dbReference type="InterPro" id="IPR036890">
    <property type="entry name" value="HATPase_C_sf"/>
</dbReference>
<evidence type="ECO:0000256" key="5">
    <source>
        <dbReference type="ARBA" id="ARBA00022741"/>
    </source>
</evidence>
<dbReference type="GO" id="GO:0046983">
    <property type="term" value="F:protein dimerization activity"/>
    <property type="evidence" value="ECO:0007669"/>
    <property type="project" value="InterPro"/>
</dbReference>
<dbReference type="EC" id="2.7.13.3" evidence="2"/>
<evidence type="ECO:0000256" key="4">
    <source>
        <dbReference type="ARBA" id="ARBA00022679"/>
    </source>
</evidence>
<feature type="domain" description="Signal transduction histidine kinase subgroup 3 dimerisation and phosphoacceptor" evidence="10">
    <location>
        <begin position="80"/>
        <end position="146"/>
    </location>
</feature>
<dbReference type="Pfam" id="PF07730">
    <property type="entry name" value="HisKA_3"/>
    <property type="match status" value="1"/>
</dbReference>
<keyword evidence="5" id="KW-0547">Nucleotide-binding</keyword>
<feature type="transmembrane region" description="Helical" evidence="9">
    <location>
        <begin position="44"/>
        <end position="64"/>
    </location>
</feature>
<dbReference type="EMBL" id="QJKK01000019">
    <property type="protein sequence ID" value="RAL21093.1"/>
    <property type="molecule type" value="Genomic_DNA"/>
</dbReference>
<evidence type="ECO:0000256" key="2">
    <source>
        <dbReference type="ARBA" id="ARBA00012438"/>
    </source>
</evidence>
<evidence type="ECO:0000256" key="7">
    <source>
        <dbReference type="ARBA" id="ARBA00022840"/>
    </source>
</evidence>
<dbReference type="InterPro" id="IPR011712">
    <property type="entry name" value="Sig_transdc_His_kin_sub3_dim/P"/>
</dbReference>
<keyword evidence="9" id="KW-0812">Transmembrane</keyword>
<protein>
    <recommendedName>
        <fullName evidence="2">histidine kinase</fullName>
        <ecNumber evidence="2">2.7.13.3</ecNumber>
    </recommendedName>
</protein>
<keyword evidence="4" id="KW-0808">Transferase</keyword>
<evidence type="ECO:0000259" key="10">
    <source>
        <dbReference type="Pfam" id="PF07730"/>
    </source>
</evidence>
<evidence type="ECO:0000256" key="9">
    <source>
        <dbReference type="SAM" id="Phobius"/>
    </source>
</evidence>
<keyword evidence="9" id="KW-1133">Transmembrane helix</keyword>
<dbReference type="GO" id="GO:0016020">
    <property type="term" value="C:membrane"/>
    <property type="evidence" value="ECO:0007669"/>
    <property type="project" value="InterPro"/>
</dbReference>
<reference evidence="11 12" key="1">
    <citation type="submission" date="2018-06" db="EMBL/GenBank/DDBJ databases">
        <title>Thermoflavimicrobium daqus sp. nov., a thermophilic microbe isolated from Moutai-flavour Daqu.</title>
        <authorList>
            <person name="Wang X."/>
            <person name="Zhou H."/>
        </authorList>
    </citation>
    <scope>NUCLEOTIDE SEQUENCE [LARGE SCALE GENOMIC DNA]</scope>
    <source>
        <strain evidence="11 12">FBKL4.011</strain>
    </source>
</reference>
<dbReference type="PANTHER" id="PTHR24421">
    <property type="entry name" value="NITRATE/NITRITE SENSOR PROTEIN NARX-RELATED"/>
    <property type="match status" value="1"/>
</dbReference>
<dbReference type="GO" id="GO:0000155">
    <property type="term" value="F:phosphorelay sensor kinase activity"/>
    <property type="evidence" value="ECO:0007669"/>
    <property type="project" value="InterPro"/>
</dbReference>
<evidence type="ECO:0000256" key="3">
    <source>
        <dbReference type="ARBA" id="ARBA00022553"/>
    </source>
</evidence>
<dbReference type="SUPFAM" id="SSF55874">
    <property type="entry name" value="ATPase domain of HSP90 chaperone/DNA topoisomerase II/histidine kinase"/>
    <property type="match status" value="1"/>
</dbReference>
<evidence type="ECO:0000256" key="6">
    <source>
        <dbReference type="ARBA" id="ARBA00022777"/>
    </source>
</evidence>
<dbReference type="Gene3D" id="3.30.565.10">
    <property type="entry name" value="Histidine kinase-like ATPase, C-terminal domain"/>
    <property type="match status" value="1"/>
</dbReference>
<keyword evidence="12" id="KW-1185">Reference proteome</keyword>
<keyword evidence="7" id="KW-0067">ATP-binding</keyword>
<evidence type="ECO:0000256" key="8">
    <source>
        <dbReference type="ARBA" id="ARBA00023012"/>
    </source>
</evidence>
<dbReference type="Gene3D" id="1.20.5.1930">
    <property type="match status" value="1"/>
</dbReference>
<accession>A0A364K0Q9</accession>
<keyword evidence="9" id="KW-0472">Membrane</keyword>